<accession>A0A9E4ZGG1</accession>
<protein>
    <submittedName>
        <fullName evidence="1">Uncharacterized protein</fullName>
    </submittedName>
</protein>
<evidence type="ECO:0000313" key="1">
    <source>
        <dbReference type="EMBL" id="MCM1986464.1"/>
    </source>
</evidence>
<reference evidence="1" key="2">
    <citation type="submission" date="2021-04" db="EMBL/GenBank/DDBJ databases">
        <authorList>
            <person name="Dong X."/>
        </authorList>
    </citation>
    <scope>NUCLEOTIDE SEQUENCE</scope>
    <source>
        <strain evidence="1">LLY</strain>
    </source>
</reference>
<evidence type="ECO:0000313" key="2">
    <source>
        <dbReference type="Proteomes" id="UP001056766"/>
    </source>
</evidence>
<dbReference type="EMBL" id="JAGSOI010000016">
    <property type="protein sequence ID" value="MCM1986464.1"/>
    <property type="molecule type" value="Genomic_DNA"/>
</dbReference>
<dbReference type="RefSeq" id="WP_250867851.1">
    <property type="nucleotide sequence ID" value="NZ_JAGSOI010000016.1"/>
</dbReference>
<organism evidence="1 2">
    <name type="scientific">Methanococcoides seepicolus</name>
    <dbReference type="NCBI Taxonomy" id="2828780"/>
    <lineage>
        <taxon>Archaea</taxon>
        <taxon>Methanobacteriati</taxon>
        <taxon>Methanobacteriota</taxon>
        <taxon>Stenosarchaea group</taxon>
        <taxon>Methanomicrobia</taxon>
        <taxon>Methanosarcinales</taxon>
        <taxon>Methanosarcinaceae</taxon>
        <taxon>Methanococcoides</taxon>
    </lineage>
</organism>
<dbReference type="AlphaFoldDB" id="A0A9E4ZGG1"/>
<name>A0A9E4ZGG1_9EURY</name>
<gene>
    <name evidence="1" type="ORF">KDK67_05545</name>
</gene>
<keyword evidence="2" id="KW-1185">Reference proteome</keyword>
<reference evidence="1" key="1">
    <citation type="journal article" date="2021" name="mSystems">
        <title>Bacteria and Archaea Synergistically Convert Glycine Betaine to Biogenic Methane in the Formosa Cold Seep of the South China Sea.</title>
        <authorList>
            <person name="Li L."/>
            <person name="Zhang W."/>
            <person name="Zhang S."/>
            <person name="Song L."/>
            <person name="Sun Q."/>
            <person name="Zhang H."/>
            <person name="Xiang H."/>
            <person name="Dong X."/>
        </authorList>
    </citation>
    <scope>NUCLEOTIDE SEQUENCE</scope>
    <source>
        <strain evidence="1">LLY</strain>
    </source>
</reference>
<comment type="caution">
    <text evidence="1">The sequence shown here is derived from an EMBL/GenBank/DDBJ whole genome shotgun (WGS) entry which is preliminary data.</text>
</comment>
<sequence>MQKNVNGADYEKFSESMKTKIADDFNPSEAGLNNKFPLLKSAVEKVVKHLEAGTE</sequence>
<dbReference type="Proteomes" id="UP001056766">
    <property type="component" value="Unassembled WGS sequence"/>
</dbReference>
<proteinExistence type="predicted"/>